<dbReference type="InterPro" id="IPR011008">
    <property type="entry name" value="Dimeric_a/b-barrel"/>
</dbReference>
<gene>
    <name evidence="3" type="ORF">Airi02_079430</name>
</gene>
<dbReference type="PROSITE" id="PS51725">
    <property type="entry name" value="ABM"/>
    <property type="match status" value="1"/>
</dbReference>
<dbReference type="SUPFAM" id="SSF54909">
    <property type="entry name" value="Dimeric alpha+beta barrel"/>
    <property type="match status" value="1"/>
</dbReference>
<evidence type="ECO:0000313" key="3">
    <source>
        <dbReference type="EMBL" id="GLY90014.1"/>
    </source>
</evidence>
<dbReference type="RefSeq" id="WP_285580989.1">
    <property type="nucleotide sequence ID" value="NZ_BSTK01000015.1"/>
</dbReference>
<dbReference type="PANTHER" id="PTHR37811:SF2">
    <property type="entry name" value="ABM DOMAIN-CONTAINING PROTEIN"/>
    <property type="match status" value="1"/>
</dbReference>
<dbReference type="AlphaFoldDB" id="A0A9W6SAG6"/>
<dbReference type="InterPro" id="IPR052936">
    <property type="entry name" value="Jasmonate_Hydroxylase-like"/>
</dbReference>
<dbReference type="InterPro" id="IPR007138">
    <property type="entry name" value="ABM_dom"/>
</dbReference>
<organism evidence="3 4">
    <name type="scientific">Actinoallomurus iriomotensis</name>
    <dbReference type="NCBI Taxonomy" id="478107"/>
    <lineage>
        <taxon>Bacteria</taxon>
        <taxon>Bacillati</taxon>
        <taxon>Actinomycetota</taxon>
        <taxon>Actinomycetes</taxon>
        <taxon>Streptosporangiales</taxon>
        <taxon>Thermomonosporaceae</taxon>
        <taxon>Actinoallomurus</taxon>
    </lineage>
</organism>
<proteinExistence type="predicted"/>
<reference evidence="3" key="1">
    <citation type="submission" date="2023-03" db="EMBL/GenBank/DDBJ databases">
        <title>Actinoallomurus iriomotensis NBRC 103684.</title>
        <authorList>
            <person name="Ichikawa N."/>
            <person name="Sato H."/>
            <person name="Tonouchi N."/>
        </authorList>
    </citation>
    <scope>NUCLEOTIDE SEQUENCE</scope>
    <source>
        <strain evidence="3">NBRC 103684</strain>
    </source>
</reference>
<dbReference type="Gene3D" id="3.30.70.100">
    <property type="match status" value="1"/>
</dbReference>
<keyword evidence="4" id="KW-1185">Reference proteome</keyword>
<dbReference type="Proteomes" id="UP001165074">
    <property type="component" value="Unassembled WGS sequence"/>
</dbReference>
<comment type="caution">
    <text evidence="3">The sequence shown here is derived from an EMBL/GenBank/DDBJ whole genome shotgun (WGS) entry which is preliminary data.</text>
</comment>
<feature type="domain" description="ABM" evidence="2">
    <location>
        <begin position="1"/>
        <end position="94"/>
    </location>
</feature>
<dbReference type="Pfam" id="PF03992">
    <property type="entry name" value="ABM"/>
    <property type="match status" value="1"/>
</dbReference>
<feature type="region of interest" description="Disordered" evidence="1">
    <location>
        <begin position="102"/>
        <end position="122"/>
    </location>
</feature>
<sequence>MIFEYRFDPDDDAAYQAYLAESARLRELLPAVDGFEGVERYTSDGEPRSFVAIGYFRDEAAVAAWRNTPAHRRAQALGRHRFFSDYRLRMAEVIRDYGPADREAAPADSRRFHDREEGRCTI</sequence>
<accession>A0A9W6SAG6</accession>
<dbReference type="PANTHER" id="PTHR37811">
    <property type="entry name" value="BLL5343 PROTEIN"/>
    <property type="match status" value="1"/>
</dbReference>
<name>A0A9W6SAG6_9ACTN</name>
<dbReference type="EMBL" id="BSTK01000015">
    <property type="protein sequence ID" value="GLY90014.1"/>
    <property type="molecule type" value="Genomic_DNA"/>
</dbReference>
<keyword evidence="3" id="KW-0503">Monooxygenase</keyword>
<evidence type="ECO:0000313" key="4">
    <source>
        <dbReference type="Proteomes" id="UP001165074"/>
    </source>
</evidence>
<dbReference type="GO" id="GO:0004497">
    <property type="term" value="F:monooxygenase activity"/>
    <property type="evidence" value="ECO:0007669"/>
    <property type="project" value="UniProtKB-KW"/>
</dbReference>
<keyword evidence="3" id="KW-0560">Oxidoreductase</keyword>
<protein>
    <submittedName>
        <fullName evidence="3">Antibiotic biosynthesis monooxygenase</fullName>
    </submittedName>
</protein>
<evidence type="ECO:0000259" key="2">
    <source>
        <dbReference type="PROSITE" id="PS51725"/>
    </source>
</evidence>
<evidence type="ECO:0000256" key="1">
    <source>
        <dbReference type="SAM" id="MobiDB-lite"/>
    </source>
</evidence>